<proteinExistence type="predicted"/>
<dbReference type="SUPFAM" id="SSF54695">
    <property type="entry name" value="POZ domain"/>
    <property type="match status" value="1"/>
</dbReference>
<organism evidence="3 4">
    <name type="scientific">Dentiscutata erythropus</name>
    <dbReference type="NCBI Taxonomy" id="1348616"/>
    <lineage>
        <taxon>Eukaryota</taxon>
        <taxon>Fungi</taxon>
        <taxon>Fungi incertae sedis</taxon>
        <taxon>Mucoromycota</taxon>
        <taxon>Glomeromycotina</taxon>
        <taxon>Glomeromycetes</taxon>
        <taxon>Diversisporales</taxon>
        <taxon>Gigasporaceae</taxon>
        <taxon>Dentiscutata</taxon>
    </lineage>
</organism>
<dbReference type="Gene3D" id="2.60.120.1020">
    <property type="entry name" value="Peptide N glycanase, PAW domain"/>
    <property type="match status" value="1"/>
</dbReference>
<feature type="region of interest" description="Disordered" evidence="1">
    <location>
        <begin position="43"/>
        <end position="71"/>
    </location>
</feature>
<dbReference type="AlphaFoldDB" id="A0A9N9IGY2"/>
<dbReference type="PROSITE" id="PS50097">
    <property type="entry name" value="BTB"/>
    <property type="match status" value="1"/>
</dbReference>
<evidence type="ECO:0000259" key="2">
    <source>
        <dbReference type="PROSITE" id="PS50097"/>
    </source>
</evidence>
<feature type="compositionally biased region" description="Polar residues" evidence="1">
    <location>
        <begin position="55"/>
        <end position="68"/>
    </location>
</feature>
<feature type="domain" description="BTB" evidence="2">
    <location>
        <begin position="279"/>
        <end position="348"/>
    </location>
</feature>
<accession>A0A9N9IGY2</accession>
<name>A0A9N9IGY2_9GLOM</name>
<sequence length="372" mass="42241">MDPNCTTSQEITSYDSQTSENVILDSQANEPLQSLTAIVLPPNYLPTKSQEKKSSTTQNQDTNDSTSYKPGGLLNHKYPLHVLPDDLNQNVYKHSLLYNTLLDGYYENGVIDNNTYQHGMKEHFDSIIFITRSNMIGKSITISTIFLKLQHVIFNYDAIVEWSISSLPTKSNVNPIYQTIEFAPNTHIVGNIVDNIVDATSFVKGEYGFTLRARLRGGNSSRISWQWTQLFRCSIKDTHGLSLDEDCGLDVKVELVPDIICDPLPEVKYDFALNDRITSDFIIYLEINEVNESEDNSTQQMLKFYVHSSTLTARSDYFRALMDSHMIESNERSLVLTDITQNSLEILLILASYLISQYMISGLNYFMMPQGS</sequence>
<reference evidence="3" key="1">
    <citation type="submission" date="2021-06" db="EMBL/GenBank/DDBJ databases">
        <authorList>
            <person name="Kallberg Y."/>
            <person name="Tangrot J."/>
            <person name="Rosling A."/>
        </authorList>
    </citation>
    <scope>NUCLEOTIDE SEQUENCE</scope>
    <source>
        <strain evidence="3">MA453B</strain>
    </source>
</reference>
<dbReference type="Proteomes" id="UP000789405">
    <property type="component" value="Unassembled WGS sequence"/>
</dbReference>
<dbReference type="InterPro" id="IPR000210">
    <property type="entry name" value="BTB/POZ_dom"/>
</dbReference>
<protein>
    <submittedName>
        <fullName evidence="3">25184_t:CDS:1</fullName>
    </submittedName>
</protein>
<feature type="region of interest" description="Disordered" evidence="1">
    <location>
        <begin position="1"/>
        <end position="27"/>
    </location>
</feature>
<dbReference type="EMBL" id="CAJVPY010012598">
    <property type="protein sequence ID" value="CAG8735223.1"/>
    <property type="molecule type" value="Genomic_DNA"/>
</dbReference>
<gene>
    <name evidence="3" type="ORF">DERYTH_LOCUS15485</name>
</gene>
<evidence type="ECO:0000313" key="4">
    <source>
        <dbReference type="Proteomes" id="UP000789405"/>
    </source>
</evidence>
<dbReference type="Pfam" id="PF00651">
    <property type="entry name" value="BTB"/>
    <property type="match status" value="1"/>
</dbReference>
<evidence type="ECO:0000256" key="1">
    <source>
        <dbReference type="SAM" id="MobiDB-lite"/>
    </source>
</evidence>
<comment type="caution">
    <text evidence="3">The sequence shown here is derived from an EMBL/GenBank/DDBJ whole genome shotgun (WGS) entry which is preliminary data.</text>
</comment>
<dbReference type="OrthoDB" id="194443at2759"/>
<dbReference type="InterPro" id="IPR011333">
    <property type="entry name" value="SKP1/BTB/POZ_sf"/>
</dbReference>
<dbReference type="Gene3D" id="3.30.710.10">
    <property type="entry name" value="Potassium Channel Kv1.1, Chain A"/>
    <property type="match status" value="1"/>
</dbReference>
<keyword evidence="4" id="KW-1185">Reference proteome</keyword>
<dbReference type="InterPro" id="IPR038680">
    <property type="entry name" value="PAW_sf"/>
</dbReference>
<evidence type="ECO:0000313" key="3">
    <source>
        <dbReference type="EMBL" id="CAG8735223.1"/>
    </source>
</evidence>